<dbReference type="EMBL" id="SGWQ01000005">
    <property type="protein sequence ID" value="RZS37643.1"/>
    <property type="molecule type" value="Genomic_DNA"/>
</dbReference>
<protein>
    <submittedName>
        <fullName evidence="1">Uncharacterized protein</fullName>
    </submittedName>
</protein>
<evidence type="ECO:0000313" key="1">
    <source>
        <dbReference type="EMBL" id="RZS37643.1"/>
    </source>
</evidence>
<accession>A0A4V2ESI0</accession>
<keyword evidence="2" id="KW-1185">Reference proteome</keyword>
<proteinExistence type="predicted"/>
<reference evidence="1 2" key="1">
    <citation type="submission" date="2019-02" db="EMBL/GenBank/DDBJ databases">
        <title>Genomic Encyclopedia of Type Strains, Phase IV (KMG-IV): sequencing the most valuable type-strain genomes for metagenomic binning, comparative biology and taxonomic classification.</title>
        <authorList>
            <person name="Goeker M."/>
        </authorList>
    </citation>
    <scope>NUCLEOTIDE SEQUENCE [LARGE SCALE GENOMIC DNA]</scope>
    <source>
        <strain evidence="1 2">DSM 101727</strain>
    </source>
</reference>
<comment type="caution">
    <text evidence="1">The sequence shown here is derived from an EMBL/GenBank/DDBJ whole genome shotgun (WGS) entry which is preliminary data.</text>
</comment>
<gene>
    <name evidence="1" type="ORF">EV193_105201</name>
</gene>
<evidence type="ECO:0000313" key="2">
    <source>
        <dbReference type="Proteomes" id="UP000294257"/>
    </source>
</evidence>
<dbReference type="Proteomes" id="UP000294257">
    <property type="component" value="Unassembled WGS sequence"/>
</dbReference>
<dbReference type="AlphaFoldDB" id="A0A4V2ESI0"/>
<organism evidence="1 2">
    <name type="scientific">Herbihabitans rhizosphaerae</name>
    <dbReference type="NCBI Taxonomy" id="1872711"/>
    <lineage>
        <taxon>Bacteria</taxon>
        <taxon>Bacillati</taxon>
        <taxon>Actinomycetota</taxon>
        <taxon>Actinomycetes</taxon>
        <taxon>Pseudonocardiales</taxon>
        <taxon>Pseudonocardiaceae</taxon>
        <taxon>Herbihabitans</taxon>
    </lineage>
</organism>
<sequence>MMPPPFVHDVVMREEDDFEPRFTTHEDLAGADLLLREENELLRVKLLVRPHSVPPRRRRPPARRLARGEWLRWQVNYRFSGYSLDWTYRLDTLNVGYGPAREDLFLGDPTHHVDERGTLR</sequence>
<name>A0A4V2ESI0_9PSEU</name>